<feature type="region of interest" description="Disordered" evidence="1">
    <location>
        <begin position="1"/>
        <end position="32"/>
    </location>
</feature>
<name>A0A1R3HUL9_9ROSI</name>
<accession>A0A1R3HUL9</accession>
<reference evidence="3" key="1">
    <citation type="submission" date="2013-09" db="EMBL/GenBank/DDBJ databases">
        <title>Corchorus olitorius genome sequencing.</title>
        <authorList>
            <person name="Alam M."/>
            <person name="Haque M.S."/>
            <person name="Islam M.S."/>
            <person name="Emdad E.M."/>
            <person name="Islam M.M."/>
            <person name="Ahmed B."/>
            <person name="Halim A."/>
            <person name="Hossen Q.M.M."/>
            <person name="Hossain M.Z."/>
            <person name="Ahmed R."/>
            <person name="Khan M.M."/>
            <person name="Islam R."/>
            <person name="Rashid M.M."/>
            <person name="Khan S.A."/>
            <person name="Rahman M.S."/>
            <person name="Alam M."/>
            <person name="Yahiya A.S."/>
            <person name="Khan M.S."/>
            <person name="Azam M.S."/>
            <person name="Haque T."/>
            <person name="Lashkar M.Z.H."/>
            <person name="Akhand A.I."/>
            <person name="Morshed G."/>
            <person name="Roy S."/>
            <person name="Uddin K.S."/>
            <person name="Rabeya T."/>
            <person name="Hossain A.S."/>
            <person name="Chowdhury A."/>
            <person name="Snigdha A.R."/>
            <person name="Mortoza M.S."/>
            <person name="Matin S.A."/>
            <person name="Hoque S.M.E."/>
            <person name="Islam M.K."/>
            <person name="Roy D.K."/>
            <person name="Haider R."/>
            <person name="Moosa M.M."/>
            <person name="Elias S.M."/>
            <person name="Hasan A.M."/>
            <person name="Jahan S."/>
            <person name="Shafiuddin M."/>
            <person name="Mahmood N."/>
            <person name="Shommy N.S."/>
        </authorList>
    </citation>
    <scope>NUCLEOTIDE SEQUENCE [LARGE SCALE GENOMIC DNA]</scope>
    <source>
        <strain evidence="3">cv. O-4</strain>
    </source>
</reference>
<gene>
    <name evidence="2" type="ORF">COLO4_26785</name>
</gene>
<dbReference type="AlphaFoldDB" id="A0A1R3HUL9"/>
<evidence type="ECO:0000313" key="2">
    <source>
        <dbReference type="EMBL" id="OMO73930.1"/>
    </source>
</evidence>
<feature type="compositionally biased region" description="Pro residues" evidence="1">
    <location>
        <begin position="1"/>
        <end position="11"/>
    </location>
</feature>
<comment type="caution">
    <text evidence="2">The sequence shown here is derived from an EMBL/GenBank/DDBJ whole genome shotgun (WGS) entry which is preliminary data.</text>
</comment>
<proteinExistence type="predicted"/>
<evidence type="ECO:0000256" key="1">
    <source>
        <dbReference type="SAM" id="MobiDB-lite"/>
    </source>
</evidence>
<organism evidence="2 3">
    <name type="scientific">Corchorus olitorius</name>
    <dbReference type="NCBI Taxonomy" id="93759"/>
    <lineage>
        <taxon>Eukaryota</taxon>
        <taxon>Viridiplantae</taxon>
        <taxon>Streptophyta</taxon>
        <taxon>Embryophyta</taxon>
        <taxon>Tracheophyta</taxon>
        <taxon>Spermatophyta</taxon>
        <taxon>Magnoliopsida</taxon>
        <taxon>eudicotyledons</taxon>
        <taxon>Gunneridae</taxon>
        <taxon>Pentapetalae</taxon>
        <taxon>rosids</taxon>
        <taxon>malvids</taxon>
        <taxon>Malvales</taxon>
        <taxon>Malvaceae</taxon>
        <taxon>Grewioideae</taxon>
        <taxon>Apeibeae</taxon>
        <taxon>Corchorus</taxon>
    </lineage>
</organism>
<protein>
    <submittedName>
        <fullName evidence="2">Uncharacterized protein</fullName>
    </submittedName>
</protein>
<sequence>MGEFKPPPPPTNTMNGKGPRSNKKNPSVGYGR</sequence>
<evidence type="ECO:0000313" key="3">
    <source>
        <dbReference type="Proteomes" id="UP000187203"/>
    </source>
</evidence>
<keyword evidence="3" id="KW-1185">Reference proteome</keyword>
<dbReference type="Proteomes" id="UP000187203">
    <property type="component" value="Unassembled WGS sequence"/>
</dbReference>
<dbReference type="EMBL" id="AWUE01019382">
    <property type="protein sequence ID" value="OMO73930.1"/>
    <property type="molecule type" value="Genomic_DNA"/>
</dbReference>